<dbReference type="AlphaFoldDB" id="A0A0H3MRY5"/>
<protein>
    <submittedName>
        <fullName evidence="1">Uncharacterized protein</fullName>
    </submittedName>
</protein>
<organism evidence="1 2">
    <name type="scientific">Mycobacterium leprae (strain Br4923)</name>
    <dbReference type="NCBI Taxonomy" id="561304"/>
    <lineage>
        <taxon>Bacteria</taxon>
        <taxon>Bacillati</taxon>
        <taxon>Actinomycetota</taxon>
        <taxon>Actinomycetes</taxon>
        <taxon>Mycobacteriales</taxon>
        <taxon>Mycobacteriaceae</taxon>
        <taxon>Mycobacterium</taxon>
    </lineage>
</organism>
<reference evidence="1 2" key="1">
    <citation type="journal article" date="2009" name="Nat. Genet.">
        <title>Comparative genomic and phylogeographic analysis of Mycobacterium leprae.</title>
        <authorList>
            <person name="Monot M."/>
            <person name="Honore N."/>
            <person name="Garnier T."/>
            <person name="Zidane N."/>
            <person name="Sherafi D."/>
            <person name="Paniz-Mondolfi A."/>
            <person name="Matsuoka M."/>
            <person name="Taylor G.M."/>
            <person name="Donoghue H.D."/>
            <person name="Bouwman A."/>
            <person name="Mays S."/>
            <person name="Watson C."/>
            <person name="Lockwood D."/>
            <person name="Khamispour A."/>
            <person name="Dowlati Y."/>
            <person name="Jianping S."/>
            <person name="Rea T.H."/>
            <person name="Vera-Cabrera L."/>
            <person name="Stefani M.M."/>
            <person name="Banu S."/>
            <person name="Macdonald M."/>
            <person name="Sapkota B.R."/>
            <person name="Spencer J.S."/>
            <person name="Thomas J."/>
            <person name="Harshman K."/>
            <person name="Singh P."/>
            <person name="Busso P."/>
            <person name="Gattiker A."/>
            <person name="Rougemont J."/>
            <person name="Brennan P.J."/>
            <person name="Cole S.T."/>
        </authorList>
    </citation>
    <scope>NUCLEOTIDE SEQUENCE [LARGE SCALE GENOMIC DNA]</scope>
    <source>
        <strain evidence="2">Br4923</strain>
    </source>
</reference>
<accession>A0A0H3MRY5</accession>
<proteinExistence type="predicted"/>
<name>A0A0H3MRY5_MYCLB</name>
<dbReference type="Proteomes" id="UP000006900">
    <property type="component" value="Chromosome"/>
</dbReference>
<gene>
    <name evidence="1" type="ordered locus">MLBr02172</name>
</gene>
<evidence type="ECO:0000313" key="1">
    <source>
        <dbReference type="EMBL" id="CAR72269.1"/>
    </source>
</evidence>
<sequence>MLKNTHIINSTVSFAITVNGTSTAFRIDDAFTCWMYSKGDRLEHNLPNSGWDCARSALSDLVYRALSAGMVVDDTGMKFNVHGHTDGAGFLIRIQRHCRPSALGGPDQRTTRTALATQ</sequence>
<evidence type="ECO:0000313" key="2">
    <source>
        <dbReference type="Proteomes" id="UP000006900"/>
    </source>
</evidence>
<dbReference type="EMBL" id="FM211192">
    <property type="protein sequence ID" value="CAR72269.1"/>
    <property type="molecule type" value="Genomic_DNA"/>
</dbReference>
<dbReference type="HOGENOM" id="CLU_2070518_0_0_11"/>
<dbReference type="KEGG" id="mlb:MLBr02172"/>